<dbReference type="InterPro" id="IPR012347">
    <property type="entry name" value="Ferritin-like"/>
</dbReference>
<organism evidence="2 3">
    <name type="scientific">Thermoleophilum album</name>
    <dbReference type="NCBI Taxonomy" id="29539"/>
    <lineage>
        <taxon>Bacteria</taxon>
        <taxon>Bacillati</taxon>
        <taxon>Actinomycetota</taxon>
        <taxon>Thermoleophilia</taxon>
        <taxon>Thermoleophilales</taxon>
        <taxon>Thermoleophilaceae</taxon>
        <taxon>Thermoleophilum</taxon>
    </lineage>
</organism>
<keyword evidence="3" id="KW-1185">Reference proteome</keyword>
<evidence type="ECO:0000256" key="1">
    <source>
        <dbReference type="SAM" id="SignalP"/>
    </source>
</evidence>
<dbReference type="AlphaFoldDB" id="A0A1H6G1X4"/>
<feature type="signal peptide" evidence="1">
    <location>
        <begin position="1"/>
        <end position="23"/>
    </location>
</feature>
<dbReference type="OrthoDB" id="26872at2"/>
<dbReference type="EMBL" id="FNWJ01000003">
    <property type="protein sequence ID" value="SEH16283.1"/>
    <property type="molecule type" value="Genomic_DNA"/>
</dbReference>
<sequence>MKTKTWLALLLAALAVIAVGAMATGWGDDDTTAPGNSADAAFIADMTAHQEGAIEMARIAQERANHGGSARGCAGPPCL</sequence>
<dbReference type="RefSeq" id="WP_093119085.1">
    <property type="nucleotide sequence ID" value="NZ_FNWJ01000003.1"/>
</dbReference>
<evidence type="ECO:0000313" key="3">
    <source>
        <dbReference type="Proteomes" id="UP000222056"/>
    </source>
</evidence>
<accession>A0A1H6G1X4</accession>
<feature type="chain" id="PRO_5013830493" evidence="1">
    <location>
        <begin position="24"/>
        <end position="79"/>
    </location>
</feature>
<reference evidence="3" key="1">
    <citation type="submission" date="2016-10" db="EMBL/GenBank/DDBJ databases">
        <authorList>
            <person name="Varghese N."/>
            <person name="Submissions S."/>
        </authorList>
    </citation>
    <scope>NUCLEOTIDE SEQUENCE [LARGE SCALE GENOMIC DNA]</scope>
    <source>
        <strain evidence="3">ATCC 35263</strain>
    </source>
</reference>
<keyword evidence="1" id="KW-0732">Signal</keyword>
<evidence type="ECO:0000313" key="2">
    <source>
        <dbReference type="EMBL" id="SEH16283.1"/>
    </source>
</evidence>
<dbReference type="Proteomes" id="UP000222056">
    <property type="component" value="Unassembled WGS sequence"/>
</dbReference>
<proteinExistence type="predicted"/>
<protein>
    <submittedName>
        <fullName evidence="2">Uncharacterized protein</fullName>
    </submittedName>
</protein>
<name>A0A1H6G1X4_THEAL</name>
<gene>
    <name evidence="2" type="ORF">SAMN02745716_2136</name>
</gene>
<dbReference type="Gene3D" id="1.20.1260.10">
    <property type="match status" value="1"/>
</dbReference>